<dbReference type="PROSITE" id="PS51077">
    <property type="entry name" value="HTH_ICLR"/>
    <property type="match status" value="1"/>
</dbReference>
<dbReference type="PANTHER" id="PTHR30136">
    <property type="entry name" value="HELIX-TURN-HELIX TRANSCRIPTIONAL REGULATOR, ICLR FAMILY"/>
    <property type="match status" value="1"/>
</dbReference>
<evidence type="ECO:0000256" key="2">
    <source>
        <dbReference type="ARBA" id="ARBA00023125"/>
    </source>
</evidence>
<dbReference type="RefSeq" id="WP_340328347.1">
    <property type="nucleotide sequence ID" value="NZ_JAZHOF010000002.1"/>
</dbReference>
<evidence type="ECO:0000259" key="4">
    <source>
        <dbReference type="PROSITE" id="PS51077"/>
    </source>
</evidence>
<dbReference type="Pfam" id="PF01614">
    <property type="entry name" value="IclR_C"/>
    <property type="match status" value="1"/>
</dbReference>
<dbReference type="Gene3D" id="1.10.10.10">
    <property type="entry name" value="Winged helix-like DNA-binding domain superfamily/Winged helix DNA-binding domain"/>
    <property type="match status" value="1"/>
</dbReference>
<dbReference type="InterPro" id="IPR029016">
    <property type="entry name" value="GAF-like_dom_sf"/>
</dbReference>
<dbReference type="GO" id="GO:0003700">
    <property type="term" value="F:DNA-binding transcription factor activity"/>
    <property type="evidence" value="ECO:0007669"/>
    <property type="project" value="TreeGrafter"/>
</dbReference>
<evidence type="ECO:0000256" key="1">
    <source>
        <dbReference type="ARBA" id="ARBA00023015"/>
    </source>
</evidence>
<dbReference type="SMART" id="SM00346">
    <property type="entry name" value="HTH_ICLR"/>
    <property type="match status" value="1"/>
</dbReference>
<dbReference type="Proteomes" id="UP001378188">
    <property type="component" value="Unassembled WGS sequence"/>
</dbReference>
<dbReference type="GO" id="GO:0003677">
    <property type="term" value="F:DNA binding"/>
    <property type="evidence" value="ECO:0007669"/>
    <property type="project" value="UniProtKB-KW"/>
</dbReference>
<dbReference type="FunFam" id="1.10.10.10:FF:000056">
    <property type="entry name" value="IclR family transcriptional regulator"/>
    <property type="match status" value="1"/>
</dbReference>
<dbReference type="InterPro" id="IPR014757">
    <property type="entry name" value="Tscrpt_reg_IclR_C"/>
</dbReference>
<dbReference type="SUPFAM" id="SSF55781">
    <property type="entry name" value="GAF domain-like"/>
    <property type="match status" value="1"/>
</dbReference>
<sequence length="273" mass="29453">MSADTTVKSVQRAASILKLLAGEATTGLRLSDISRKAGLGKATTHRLLAALSEAGFAYQSPENRRYFLGYEIIRLGYLATRYDIAHLARPALLRIARETGDTVFVSVREGLDALCLERQVGGYPIKTLTLDAGDRRPLGVGAGSLVLLSFLAEDEIDEIIASNAPRLEQYPNFSPAALRDLTRQTRANGYSFNEGRIVTAMCAVGVPLFDPGGRVVASISVAAIRERMSAERVVSIVAMLRAEVDRLQRRLSELAGTPALPGAAEQPELTRVS</sequence>
<feature type="domain" description="IclR-ED" evidence="5">
    <location>
        <begin position="71"/>
        <end position="253"/>
    </location>
</feature>
<dbReference type="InterPro" id="IPR050707">
    <property type="entry name" value="HTH_MetabolicPath_Reg"/>
</dbReference>
<comment type="caution">
    <text evidence="6">The sequence shown here is derived from an EMBL/GenBank/DDBJ whole genome shotgun (WGS) entry which is preliminary data.</text>
</comment>
<dbReference type="SUPFAM" id="SSF46785">
    <property type="entry name" value="Winged helix' DNA-binding domain"/>
    <property type="match status" value="1"/>
</dbReference>
<feature type="domain" description="HTH iclR-type" evidence="4">
    <location>
        <begin position="7"/>
        <end position="70"/>
    </location>
</feature>
<dbReference type="InterPro" id="IPR005471">
    <property type="entry name" value="Tscrpt_reg_IclR_N"/>
</dbReference>
<dbReference type="InterPro" id="IPR036390">
    <property type="entry name" value="WH_DNA-bd_sf"/>
</dbReference>
<keyword evidence="3" id="KW-0804">Transcription</keyword>
<organism evidence="6 7">
    <name type="scientific">Microbaculum marinum</name>
    <dbReference type="NCBI Taxonomy" id="1764581"/>
    <lineage>
        <taxon>Bacteria</taxon>
        <taxon>Pseudomonadati</taxon>
        <taxon>Pseudomonadota</taxon>
        <taxon>Alphaproteobacteria</taxon>
        <taxon>Hyphomicrobiales</taxon>
        <taxon>Tepidamorphaceae</taxon>
        <taxon>Microbaculum</taxon>
    </lineage>
</organism>
<evidence type="ECO:0000313" key="6">
    <source>
        <dbReference type="EMBL" id="MEJ8570600.1"/>
    </source>
</evidence>
<evidence type="ECO:0000313" key="7">
    <source>
        <dbReference type="Proteomes" id="UP001378188"/>
    </source>
</evidence>
<dbReference type="GO" id="GO:0045892">
    <property type="term" value="P:negative regulation of DNA-templated transcription"/>
    <property type="evidence" value="ECO:0007669"/>
    <property type="project" value="TreeGrafter"/>
</dbReference>
<dbReference type="PANTHER" id="PTHR30136:SF35">
    <property type="entry name" value="HTH-TYPE TRANSCRIPTIONAL REGULATOR RV1719"/>
    <property type="match status" value="1"/>
</dbReference>
<dbReference type="Pfam" id="PF09339">
    <property type="entry name" value="HTH_IclR"/>
    <property type="match status" value="1"/>
</dbReference>
<keyword evidence="7" id="KW-1185">Reference proteome</keyword>
<gene>
    <name evidence="6" type="ORF">V3328_03900</name>
</gene>
<dbReference type="AlphaFoldDB" id="A0AAW9RP21"/>
<evidence type="ECO:0000256" key="3">
    <source>
        <dbReference type="ARBA" id="ARBA00023163"/>
    </source>
</evidence>
<evidence type="ECO:0000259" key="5">
    <source>
        <dbReference type="PROSITE" id="PS51078"/>
    </source>
</evidence>
<proteinExistence type="predicted"/>
<keyword evidence="2" id="KW-0238">DNA-binding</keyword>
<reference evidence="6 7" key="1">
    <citation type="submission" date="2024-02" db="EMBL/GenBank/DDBJ databases">
        <title>Genome analysis and characterization of Microbaculum marinisediminis sp. nov., isolated from marine sediment.</title>
        <authorList>
            <person name="Du Z.-J."/>
            <person name="Ye Y.-Q."/>
            <person name="Zhang Z.-R."/>
            <person name="Yuan S.-M."/>
            <person name="Zhang X.-Y."/>
        </authorList>
    </citation>
    <scope>NUCLEOTIDE SEQUENCE [LARGE SCALE GENOMIC DNA]</scope>
    <source>
        <strain evidence="6 7">SDUM1044001</strain>
    </source>
</reference>
<name>A0AAW9RP21_9HYPH</name>
<dbReference type="EMBL" id="JAZHOF010000002">
    <property type="protein sequence ID" value="MEJ8570600.1"/>
    <property type="molecule type" value="Genomic_DNA"/>
</dbReference>
<dbReference type="Gene3D" id="3.30.450.40">
    <property type="match status" value="1"/>
</dbReference>
<dbReference type="InterPro" id="IPR036388">
    <property type="entry name" value="WH-like_DNA-bd_sf"/>
</dbReference>
<accession>A0AAW9RP21</accession>
<protein>
    <submittedName>
        <fullName evidence="6">IclR family transcriptional regulator</fullName>
    </submittedName>
</protein>
<keyword evidence="1" id="KW-0805">Transcription regulation</keyword>
<dbReference type="PROSITE" id="PS51078">
    <property type="entry name" value="ICLR_ED"/>
    <property type="match status" value="1"/>
</dbReference>